<sequence length="204" mass="22717">MQELAVAQCTQRPVDIVFLLDGSERIGALNFQRAHDFIENVARRLTLARSDNENMNARLALLQYGSENEHVVVFPLTYNLTDISDSIAKIAYLDSSSNLGSAIIYAVNNLVINPRDRARGARRNAELSFVFITDGITGNKNLDEAIDSMKKQNVVPTVVALGSDVDMSVLMKIGLGDRAAIFREKDYASLSQPGFFDRFIRWIC</sequence>
<proteinExistence type="predicted"/>
<dbReference type="Proteomes" id="UP000827872">
    <property type="component" value="Linkage Group LG01"/>
</dbReference>
<name>A0ACB8GEP0_9SAUR</name>
<protein>
    <submittedName>
        <fullName evidence="1">Collagen alpha-2(VI) chain</fullName>
    </submittedName>
</protein>
<dbReference type="EMBL" id="CM037614">
    <property type="protein sequence ID" value="KAH8017950.1"/>
    <property type="molecule type" value="Genomic_DNA"/>
</dbReference>
<gene>
    <name evidence="1" type="primary">COL6A2</name>
    <name evidence="1" type="ORF">K3G42_033333</name>
</gene>
<keyword evidence="1" id="KW-0176">Collagen</keyword>
<keyword evidence="2" id="KW-1185">Reference proteome</keyword>
<reference evidence="1" key="1">
    <citation type="submission" date="2021-08" db="EMBL/GenBank/DDBJ databases">
        <title>The first chromosome-level gecko genome reveals the dynamic sex chromosomes of Neotropical dwarf geckos (Sphaerodactylidae: Sphaerodactylus).</title>
        <authorList>
            <person name="Pinto B.J."/>
            <person name="Keating S.E."/>
            <person name="Gamble T."/>
        </authorList>
    </citation>
    <scope>NUCLEOTIDE SEQUENCE</scope>
    <source>
        <strain evidence="1">TG3544</strain>
    </source>
</reference>
<organism evidence="1 2">
    <name type="scientific">Sphaerodactylus townsendi</name>
    <dbReference type="NCBI Taxonomy" id="933632"/>
    <lineage>
        <taxon>Eukaryota</taxon>
        <taxon>Metazoa</taxon>
        <taxon>Chordata</taxon>
        <taxon>Craniata</taxon>
        <taxon>Vertebrata</taxon>
        <taxon>Euteleostomi</taxon>
        <taxon>Lepidosauria</taxon>
        <taxon>Squamata</taxon>
        <taxon>Bifurcata</taxon>
        <taxon>Gekkota</taxon>
        <taxon>Sphaerodactylidae</taxon>
        <taxon>Sphaerodactylus</taxon>
    </lineage>
</organism>
<comment type="caution">
    <text evidence="1">The sequence shown here is derived from an EMBL/GenBank/DDBJ whole genome shotgun (WGS) entry which is preliminary data.</text>
</comment>
<evidence type="ECO:0000313" key="2">
    <source>
        <dbReference type="Proteomes" id="UP000827872"/>
    </source>
</evidence>
<evidence type="ECO:0000313" key="1">
    <source>
        <dbReference type="EMBL" id="KAH8017950.1"/>
    </source>
</evidence>
<accession>A0ACB8GEP0</accession>